<evidence type="ECO:0000256" key="4">
    <source>
        <dbReference type="ARBA" id="ARBA00022692"/>
    </source>
</evidence>
<dbReference type="AlphaFoldDB" id="A0AAQ1UHI3"/>
<dbReference type="Gene3D" id="3.30.240.20">
    <property type="entry name" value="bsu07140 like domains"/>
    <property type="match status" value="2"/>
</dbReference>
<evidence type="ECO:0000313" key="11">
    <source>
        <dbReference type="Proteomes" id="UP000255283"/>
    </source>
</evidence>
<dbReference type="PANTHER" id="PTHR34582:SF6">
    <property type="entry name" value="UPF0702 TRANSMEMBRANE PROTEIN YCAP"/>
    <property type="match status" value="1"/>
</dbReference>
<dbReference type="InterPro" id="IPR048454">
    <property type="entry name" value="YetF_N"/>
</dbReference>
<comment type="caution">
    <text evidence="10">The sequence shown here is derived from an EMBL/GenBank/DDBJ whole genome shotgun (WGS) entry which is preliminary data.</text>
</comment>
<keyword evidence="4 7" id="KW-0812">Transmembrane</keyword>
<gene>
    <name evidence="10" type="primary">yetF</name>
    <name evidence="10" type="ORF">NCTC13063_00797</name>
</gene>
<evidence type="ECO:0000313" key="10">
    <source>
        <dbReference type="EMBL" id="SUB79530.1"/>
    </source>
</evidence>
<evidence type="ECO:0000256" key="6">
    <source>
        <dbReference type="ARBA" id="ARBA00023136"/>
    </source>
</evidence>
<protein>
    <submittedName>
        <fullName evidence="10">Protein of uncharacterized function (DUF421)</fullName>
    </submittedName>
</protein>
<dbReference type="Pfam" id="PF20730">
    <property type="entry name" value="YetF_N"/>
    <property type="match status" value="1"/>
</dbReference>
<organism evidence="10 11">
    <name type="scientific">Segatella buccae</name>
    <dbReference type="NCBI Taxonomy" id="28126"/>
    <lineage>
        <taxon>Bacteria</taxon>
        <taxon>Pseudomonadati</taxon>
        <taxon>Bacteroidota</taxon>
        <taxon>Bacteroidia</taxon>
        <taxon>Bacteroidales</taxon>
        <taxon>Prevotellaceae</taxon>
        <taxon>Segatella</taxon>
    </lineage>
</organism>
<dbReference type="Proteomes" id="UP000255283">
    <property type="component" value="Unassembled WGS sequence"/>
</dbReference>
<evidence type="ECO:0000256" key="7">
    <source>
        <dbReference type="SAM" id="Phobius"/>
    </source>
</evidence>
<keyword evidence="6 7" id="KW-0472">Membrane</keyword>
<dbReference type="GO" id="GO:0005886">
    <property type="term" value="C:plasma membrane"/>
    <property type="evidence" value="ECO:0007669"/>
    <property type="project" value="UniProtKB-SubCell"/>
</dbReference>
<name>A0AAQ1UHI3_9BACT</name>
<feature type="domain" description="YetF C-terminal" evidence="8">
    <location>
        <begin position="112"/>
        <end position="230"/>
    </location>
</feature>
<feature type="transmembrane region" description="Helical" evidence="7">
    <location>
        <begin position="12"/>
        <end position="27"/>
    </location>
</feature>
<evidence type="ECO:0000256" key="1">
    <source>
        <dbReference type="ARBA" id="ARBA00004651"/>
    </source>
</evidence>
<dbReference type="RefSeq" id="WP_239664099.1">
    <property type="nucleotide sequence ID" value="NZ_CAUUQQ010000004.1"/>
</dbReference>
<comment type="similarity">
    <text evidence="2">Belongs to the UPF0702 family.</text>
</comment>
<reference evidence="10 11" key="1">
    <citation type="submission" date="2018-06" db="EMBL/GenBank/DDBJ databases">
        <authorList>
            <consortium name="Pathogen Informatics"/>
            <person name="Doyle S."/>
        </authorList>
    </citation>
    <scope>NUCLEOTIDE SEQUENCE [LARGE SCALE GENOMIC DNA]</scope>
    <source>
        <strain evidence="10 11">NCTC13063</strain>
    </source>
</reference>
<evidence type="ECO:0000259" key="9">
    <source>
        <dbReference type="Pfam" id="PF20730"/>
    </source>
</evidence>
<feature type="domain" description="YetF-like N-terminal transmembrane" evidence="9">
    <location>
        <begin position="34"/>
        <end position="107"/>
    </location>
</feature>
<evidence type="ECO:0000259" key="8">
    <source>
        <dbReference type="Pfam" id="PF04239"/>
    </source>
</evidence>
<feature type="transmembrane region" description="Helical" evidence="7">
    <location>
        <begin position="65"/>
        <end position="83"/>
    </location>
</feature>
<evidence type="ECO:0000256" key="5">
    <source>
        <dbReference type="ARBA" id="ARBA00022989"/>
    </source>
</evidence>
<dbReference type="PANTHER" id="PTHR34582">
    <property type="entry name" value="UPF0702 TRANSMEMBRANE PROTEIN YCAP"/>
    <property type="match status" value="1"/>
</dbReference>
<keyword evidence="3" id="KW-1003">Cell membrane</keyword>
<sequence>MRASTFRSNKRQIIYHHIFYMSVISYFESEEIFYLNVFLKLLLGLLSLVLIINRSGKGNLAPSSAMDQVQNYVLGGIIGGVIYSPSVTIFHFAIVLAIWAFLIIGLRKLKTKSHAFRRFVDGTPIIIINHGKIDIEACKKTKITANEIAFKLRREGVYHIRDVKRAVFEQNGELIIVLTGEENPKYPIITDGIIQSSVLEDVDKTEEWLLKELQKAGYNSASEIFLAEYESGQIKLVPYNQDNKKELKMFSIS</sequence>
<feature type="transmembrane region" description="Helical" evidence="7">
    <location>
        <begin position="33"/>
        <end position="53"/>
    </location>
</feature>
<keyword evidence="5 7" id="KW-1133">Transmembrane helix</keyword>
<evidence type="ECO:0000256" key="2">
    <source>
        <dbReference type="ARBA" id="ARBA00006448"/>
    </source>
</evidence>
<dbReference type="InterPro" id="IPR007353">
    <property type="entry name" value="DUF421"/>
</dbReference>
<dbReference type="Pfam" id="PF04239">
    <property type="entry name" value="DUF421"/>
    <property type="match status" value="1"/>
</dbReference>
<comment type="subcellular location">
    <subcellularLocation>
        <location evidence="1">Cell membrane</location>
        <topology evidence="1">Multi-pass membrane protein</topology>
    </subcellularLocation>
</comment>
<proteinExistence type="inferred from homology"/>
<dbReference type="EMBL" id="UGTJ01000001">
    <property type="protein sequence ID" value="SUB79530.1"/>
    <property type="molecule type" value="Genomic_DNA"/>
</dbReference>
<dbReference type="InterPro" id="IPR023090">
    <property type="entry name" value="UPF0702_alpha/beta_dom_sf"/>
</dbReference>
<evidence type="ECO:0000256" key="3">
    <source>
        <dbReference type="ARBA" id="ARBA00022475"/>
    </source>
</evidence>
<accession>A0AAQ1UHI3</accession>